<accession>A0AAJ1IHN8</accession>
<evidence type="ECO:0000256" key="2">
    <source>
        <dbReference type="ARBA" id="ARBA00011838"/>
    </source>
</evidence>
<dbReference type="GO" id="GO:0022625">
    <property type="term" value="C:cytosolic large ribosomal subunit"/>
    <property type="evidence" value="ECO:0007669"/>
    <property type="project" value="TreeGrafter"/>
</dbReference>
<dbReference type="Proteomes" id="UP001221217">
    <property type="component" value="Unassembled WGS sequence"/>
</dbReference>
<evidence type="ECO:0000259" key="7">
    <source>
        <dbReference type="Pfam" id="PF00327"/>
    </source>
</evidence>
<gene>
    <name evidence="5 8" type="primary">rpmD</name>
    <name evidence="8" type="ORF">PQJ61_15390</name>
</gene>
<evidence type="ECO:0000256" key="1">
    <source>
        <dbReference type="ARBA" id="ARBA00007594"/>
    </source>
</evidence>
<dbReference type="InterPro" id="IPR005996">
    <property type="entry name" value="Ribosomal_uL30_bac-type"/>
</dbReference>
<dbReference type="Gene3D" id="3.30.1390.20">
    <property type="entry name" value="Ribosomal protein L30, ferredoxin-like fold domain"/>
    <property type="match status" value="1"/>
</dbReference>
<dbReference type="NCBIfam" id="TIGR01308">
    <property type="entry name" value="rpmD_bact"/>
    <property type="match status" value="1"/>
</dbReference>
<proteinExistence type="inferred from homology"/>
<dbReference type="AlphaFoldDB" id="A0AAJ1IHN8"/>
<comment type="similarity">
    <text evidence="1 5 6">Belongs to the universal ribosomal protein uL30 family.</text>
</comment>
<dbReference type="PIRSF" id="PIRSF002211">
    <property type="entry name" value="Ribosomal_L30_bac-type"/>
    <property type="match status" value="1"/>
</dbReference>
<comment type="subunit">
    <text evidence="2 5">Part of the 50S ribosomal subunit.</text>
</comment>
<protein>
    <recommendedName>
        <fullName evidence="5">Large ribosomal subunit protein uL30</fullName>
    </recommendedName>
</protein>
<dbReference type="HAMAP" id="MF_01371_B">
    <property type="entry name" value="Ribosomal_uL30_B"/>
    <property type="match status" value="1"/>
</dbReference>
<comment type="caution">
    <text evidence="8">The sequence shown here is derived from an EMBL/GenBank/DDBJ whole genome shotgun (WGS) entry which is preliminary data.</text>
</comment>
<dbReference type="GO" id="GO:0006412">
    <property type="term" value="P:translation"/>
    <property type="evidence" value="ECO:0007669"/>
    <property type="project" value="UniProtKB-UniRule"/>
</dbReference>
<dbReference type="FunFam" id="3.30.1390.20:FF:000001">
    <property type="entry name" value="50S ribosomal protein L30"/>
    <property type="match status" value="1"/>
</dbReference>
<evidence type="ECO:0000256" key="5">
    <source>
        <dbReference type="HAMAP-Rule" id="MF_01371"/>
    </source>
</evidence>
<feature type="domain" description="Large ribosomal subunit protein uL30-like ferredoxin-like fold" evidence="7">
    <location>
        <begin position="4"/>
        <end position="54"/>
    </location>
</feature>
<evidence type="ECO:0000313" key="9">
    <source>
        <dbReference type="Proteomes" id="UP001221217"/>
    </source>
</evidence>
<dbReference type="GO" id="GO:0003735">
    <property type="term" value="F:structural constituent of ribosome"/>
    <property type="evidence" value="ECO:0007669"/>
    <property type="project" value="InterPro"/>
</dbReference>
<organism evidence="8 9">
    <name type="scientific">Candidatus Thalassospirochaeta sargassi</name>
    <dbReference type="NCBI Taxonomy" id="3119039"/>
    <lineage>
        <taxon>Bacteria</taxon>
        <taxon>Pseudomonadati</taxon>
        <taxon>Spirochaetota</taxon>
        <taxon>Spirochaetia</taxon>
        <taxon>Spirochaetales</taxon>
        <taxon>Spirochaetaceae</taxon>
        <taxon>Candidatus Thalassospirochaeta</taxon>
    </lineage>
</organism>
<keyword evidence="3 5" id="KW-0689">Ribosomal protein</keyword>
<evidence type="ECO:0000256" key="4">
    <source>
        <dbReference type="ARBA" id="ARBA00023274"/>
    </source>
</evidence>
<dbReference type="InterPro" id="IPR036919">
    <property type="entry name" value="Ribo_uL30_ferredoxin-like_sf"/>
</dbReference>
<evidence type="ECO:0000256" key="3">
    <source>
        <dbReference type="ARBA" id="ARBA00022980"/>
    </source>
</evidence>
<dbReference type="CDD" id="cd01658">
    <property type="entry name" value="Ribosomal_L30"/>
    <property type="match status" value="1"/>
</dbReference>
<sequence>MKQVKIELVRSGIGRKPNQRATLKALGLRKLNQSVVKEANPAILGMVNTVSHLVKVEEIG</sequence>
<dbReference type="Pfam" id="PF00327">
    <property type="entry name" value="Ribosomal_L30"/>
    <property type="match status" value="1"/>
</dbReference>
<keyword evidence="4 5" id="KW-0687">Ribonucleoprotein</keyword>
<dbReference type="PANTHER" id="PTHR15892:SF2">
    <property type="entry name" value="LARGE RIBOSOMAL SUBUNIT PROTEIN UL30M"/>
    <property type="match status" value="1"/>
</dbReference>
<dbReference type="InterPro" id="IPR016082">
    <property type="entry name" value="Ribosomal_uL30_ferredoxin-like"/>
</dbReference>
<name>A0AAJ1IHN8_9SPIO</name>
<dbReference type="PROSITE" id="PS00634">
    <property type="entry name" value="RIBOSOMAL_L30"/>
    <property type="match status" value="1"/>
</dbReference>
<evidence type="ECO:0000256" key="6">
    <source>
        <dbReference type="RuleBase" id="RU003734"/>
    </source>
</evidence>
<reference evidence="8 9" key="1">
    <citation type="submission" date="2022-12" db="EMBL/GenBank/DDBJ databases">
        <title>Metagenome assembled genome from gulf of manar.</title>
        <authorList>
            <person name="Kohli P."/>
            <person name="Pk S."/>
            <person name="Venkata Ramana C."/>
            <person name="Sasikala C."/>
        </authorList>
    </citation>
    <scope>NUCLEOTIDE SEQUENCE [LARGE SCALE GENOMIC DNA]</scope>
    <source>
        <strain evidence="8">JB008</strain>
    </source>
</reference>
<evidence type="ECO:0000313" key="8">
    <source>
        <dbReference type="EMBL" id="MDC7228147.1"/>
    </source>
</evidence>
<dbReference type="EMBL" id="JAQQAL010000041">
    <property type="protein sequence ID" value="MDC7228147.1"/>
    <property type="molecule type" value="Genomic_DNA"/>
</dbReference>
<dbReference type="InterPro" id="IPR018038">
    <property type="entry name" value="Ribosomal_uL30_CS"/>
</dbReference>
<dbReference type="SUPFAM" id="SSF55129">
    <property type="entry name" value="Ribosomal protein L30p/L7e"/>
    <property type="match status" value="1"/>
</dbReference>
<dbReference type="PANTHER" id="PTHR15892">
    <property type="entry name" value="MITOCHONDRIAL RIBOSOMAL PROTEIN L30"/>
    <property type="match status" value="1"/>
</dbReference>